<protein>
    <submittedName>
        <fullName evidence="1">Uncharacterized protein</fullName>
    </submittedName>
</protein>
<organism evidence="1 2">
    <name type="scientific">Thelephora ganbajun</name>
    <name type="common">Ganba fungus</name>
    <dbReference type="NCBI Taxonomy" id="370292"/>
    <lineage>
        <taxon>Eukaryota</taxon>
        <taxon>Fungi</taxon>
        <taxon>Dikarya</taxon>
        <taxon>Basidiomycota</taxon>
        <taxon>Agaricomycotina</taxon>
        <taxon>Agaricomycetes</taxon>
        <taxon>Thelephorales</taxon>
        <taxon>Thelephoraceae</taxon>
        <taxon>Thelephora</taxon>
    </lineage>
</organism>
<sequence length="440" mass="48782">LLHREASSVIADAFELHANAYERYLLVRDFYGREVALFYSSAIGGEADKEKAKKGLKGVLEDASSEQRTRILDATKENIMTILNNPEKDAVTHAVVHRALWEYLSSLIELENDVEREKLWRKMFEACQDVLAEMVHTKDGSRLVREFIVRGSAKDRKQIVKAIKPYVERMAQEELAQSVLFSALDIIDDTKLVAKSLVSKLTTAAPAIWKSIHGRRSLLYLIAPRNRRHSTPAQIARLAETDATRAQTSKKDNSVRAAEIRKAASESLLEFVAKHGKEVALDKSGSLLVNEIMLQADGDRSAATETLLKLIVTPYPAPAASAPHPIDASHVARLYKTLLQGGHYDRSSKSITKPSSSFSPSTFASSFLTAVSQDVIIAMAQGNGAFVVAELCRRVSAEGTDGEKRLLQTWFAEELRRNIQDKEIKGKSVLLESIDALLFP</sequence>
<proteinExistence type="predicted"/>
<accession>A0ACB6ZDI4</accession>
<reference evidence="1" key="2">
    <citation type="journal article" date="2020" name="Nat. Commun.">
        <title>Large-scale genome sequencing of mycorrhizal fungi provides insights into the early evolution of symbiotic traits.</title>
        <authorList>
            <person name="Miyauchi S."/>
            <person name="Kiss E."/>
            <person name="Kuo A."/>
            <person name="Drula E."/>
            <person name="Kohler A."/>
            <person name="Sanchez-Garcia M."/>
            <person name="Morin E."/>
            <person name="Andreopoulos B."/>
            <person name="Barry K.W."/>
            <person name="Bonito G."/>
            <person name="Buee M."/>
            <person name="Carver A."/>
            <person name="Chen C."/>
            <person name="Cichocki N."/>
            <person name="Clum A."/>
            <person name="Culley D."/>
            <person name="Crous P.W."/>
            <person name="Fauchery L."/>
            <person name="Girlanda M."/>
            <person name="Hayes R.D."/>
            <person name="Keri Z."/>
            <person name="LaButti K."/>
            <person name="Lipzen A."/>
            <person name="Lombard V."/>
            <person name="Magnuson J."/>
            <person name="Maillard F."/>
            <person name="Murat C."/>
            <person name="Nolan M."/>
            <person name="Ohm R.A."/>
            <person name="Pangilinan J."/>
            <person name="Pereira M.F."/>
            <person name="Perotto S."/>
            <person name="Peter M."/>
            <person name="Pfister S."/>
            <person name="Riley R."/>
            <person name="Sitrit Y."/>
            <person name="Stielow J.B."/>
            <person name="Szollosi G."/>
            <person name="Zifcakova L."/>
            <person name="Stursova M."/>
            <person name="Spatafora J.W."/>
            <person name="Tedersoo L."/>
            <person name="Vaario L.M."/>
            <person name="Yamada A."/>
            <person name="Yan M."/>
            <person name="Wang P."/>
            <person name="Xu J."/>
            <person name="Bruns T."/>
            <person name="Baldrian P."/>
            <person name="Vilgalys R."/>
            <person name="Dunand C."/>
            <person name="Henrissat B."/>
            <person name="Grigoriev I.V."/>
            <person name="Hibbett D."/>
            <person name="Nagy L.G."/>
            <person name="Martin F.M."/>
        </authorList>
    </citation>
    <scope>NUCLEOTIDE SEQUENCE</scope>
    <source>
        <strain evidence="1">P2</strain>
    </source>
</reference>
<feature type="non-terminal residue" evidence="1">
    <location>
        <position position="1"/>
    </location>
</feature>
<evidence type="ECO:0000313" key="2">
    <source>
        <dbReference type="Proteomes" id="UP000886501"/>
    </source>
</evidence>
<name>A0ACB6ZDI4_THEGA</name>
<keyword evidence="2" id="KW-1185">Reference proteome</keyword>
<dbReference type="Proteomes" id="UP000886501">
    <property type="component" value="Unassembled WGS sequence"/>
</dbReference>
<gene>
    <name evidence="1" type="ORF">BDM02DRAFT_3245662</name>
</gene>
<dbReference type="EMBL" id="MU118029">
    <property type="protein sequence ID" value="KAF9647619.1"/>
    <property type="molecule type" value="Genomic_DNA"/>
</dbReference>
<comment type="caution">
    <text evidence="1">The sequence shown here is derived from an EMBL/GenBank/DDBJ whole genome shotgun (WGS) entry which is preliminary data.</text>
</comment>
<reference evidence="1" key="1">
    <citation type="submission" date="2019-10" db="EMBL/GenBank/DDBJ databases">
        <authorList>
            <consortium name="DOE Joint Genome Institute"/>
            <person name="Kuo A."/>
            <person name="Miyauchi S."/>
            <person name="Kiss E."/>
            <person name="Drula E."/>
            <person name="Kohler A."/>
            <person name="Sanchez-Garcia M."/>
            <person name="Andreopoulos B."/>
            <person name="Barry K.W."/>
            <person name="Bonito G."/>
            <person name="Buee M."/>
            <person name="Carver A."/>
            <person name="Chen C."/>
            <person name="Cichocki N."/>
            <person name="Clum A."/>
            <person name="Culley D."/>
            <person name="Crous P.W."/>
            <person name="Fauchery L."/>
            <person name="Girlanda M."/>
            <person name="Hayes R."/>
            <person name="Keri Z."/>
            <person name="Labutti K."/>
            <person name="Lipzen A."/>
            <person name="Lombard V."/>
            <person name="Magnuson J."/>
            <person name="Maillard F."/>
            <person name="Morin E."/>
            <person name="Murat C."/>
            <person name="Nolan M."/>
            <person name="Ohm R."/>
            <person name="Pangilinan J."/>
            <person name="Pereira M."/>
            <person name="Perotto S."/>
            <person name="Peter M."/>
            <person name="Riley R."/>
            <person name="Sitrit Y."/>
            <person name="Stielow B."/>
            <person name="Szollosi G."/>
            <person name="Zifcakova L."/>
            <person name="Stursova M."/>
            <person name="Spatafora J.W."/>
            <person name="Tedersoo L."/>
            <person name="Vaario L.-M."/>
            <person name="Yamada A."/>
            <person name="Yan M."/>
            <person name="Wang P."/>
            <person name="Xu J."/>
            <person name="Bruns T."/>
            <person name="Baldrian P."/>
            <person name="Vilgalys R."/>
            <person name="Henrissat B."/>
            <person name="Grigoriev I.V."/>
            <person name="Hibbett D."/>
            <person name="Nagy L.G."/>
            <person name="Martin F.M."/>
        </authorList>
    </citation>
    <scope>NUCLEOTIDE SEQUENCE</scope>
    <source>
        <strain evidence="1">P2</strain>
    </source>
</reference>
<evidence type="ECO:0000313" key="1">
    <source>
        <dbReference type="EMBL" id="KAF9647619.1"/>
    </source>
</evidence>